<evidence type="ECO:0000313" key="1">
    <source>
        <dbReference type="EMBL" id="CAB5500917.1"/>
    </source>
</evidence>
<reference evidence="1 2" key="1">
    <citation type="submission" date="2020-05" db="EMBL/GenBank/DDBJ databases">
        <authorList>
            <person name="Petersen J."/>
            <person name="Sayavedra L."/>
        </authorList>
    </citation>
    <scope>NUCLEOTIDE SEQUENCE [LARGE SCALE GENOMIC DNA]</scope>
    <source>
        <strain evidence="1">B azoricus SOX ET2 1586I</strain>
    </source>
</reference>
<evidence type="ECO:0008006" key="3">
    <source>
        <dbReference type="Google" id="ProtNLM"/>
    </source>
</evidence>
<accession>A0ABM8M8Z9</accession>
<organism evidence="1 2">
    <name type="scientific">Bathymodiolus thermophilus thioautotrophic gill symbiont</name>
    <dbReference type="NCBI Taxonomy" id="2360"/>
    <lineage>
        <taxon>Bacteria</taxon>
        <taxon>Pseudomonadati</taxon>
        <taxon>Pseudomonadota</taxon>
        <taxon>Gammaproteobacteria</taxon>
        <taxon>sulfur-oxidizing symbionts</taxon>
    </lineage>
</organism>
<gene>
    <name evidence="1" type="ORF">AZO1586I_721</name>
</gene>
<dbReference type="EMBL" id="CAHJWF010000192">
    <property type="protein sequence ID" value="CAB5500917.1"/>
    <property type="molecule type" value="Genomic_DNA"/>
</dbReference>
<comment type="caution">
    <text evidence="1">The sequence shown here is derived from an EMBL/GenBank/DDBJ whole genome shotgun (WGS) entry which is preliminary data.</text>
</comment>
<name>A0ABM8M8Z9_9GAMM</name>
<sequence length="78" mass="9301">MDSLGYNGLVDFGYKKYFRVHHGKNEFARGNSHINGIESLWGYAKTRRVKFKGMSKNMFKYHLKECEFRFNNRGARFI</sequence>
<evidence type="ECO:0000313" key="2">
    <source>
        <dbReference type="Proteomes" id="UP000626656"/>
    </source>
</evidence>
<keyword evidence="2" id="KW-1185">Reference proteome</keyword>
<proteinExistence type="predicted"/>
<protein>
    <recommendedName>
        <fullName evidence="3">ISXO2-like transposase domain-containing protein</fullName>
    </recommendedName>
</protein>
<dbReference type="Proteomes" id="UP000626656">
    <property type="component" value="Unassembled WGS sequence"/>
</dbReference>